<comment type="similarity">
    <text evidence="1 2">Belongs to the RTX toxin acyltransferase family.</text>
</comment>
<proteinExistence type="inferred from homology"/>
<dbReference type="Proteomes" id="UP000237839">
    <property type="component" value="Unassembled WGS sequence"/>
</dbReference>
<comment type="subcellular location">
    <subcellularLocation>
        <location evidence="2">Cytoplasm</location>
    </subcellularLocation>
</comment>
<comment type="caution">
    <text evidence="3">The sequence shown here is derived from an EMBL/GenBank/DDBJ whole genome shotgun (WGS) entry which is preliminary data.</text>
</comment>
<gene>
    <name evidence="3" type="ORF">S2091_2856</name>
</gene>
<evidence type="ECO:0000256" key="1">
    <source>
        <dbReference type="ARBA" id="ARBA00005686"/>
    </source>
</evidence>
<keyword evidence="2 3" id="KW-0012">Acyltransferase</keyword>
<comment type="function">
    <text evidence="2">Involved in fatty acylation of protoxin at internal lysine residues, thereby converting it to the active toxin.</text>
</comment>
<organism evidence="3 4">
    <name type="scientific">Solimicrobium silvestre</name>
    <dbReference type="NCBI Taxonomy" id="2099400"/>
    <lineage>
        <taxon>Bacteria</taxon>
        <taxon>Pseudomonadati</taxon>
        <taxon>Pseudomonadota</taxon>
        <taxon>Betaproteobacteria</taxon>
        <taxon>Burkholderiales</taxon>
        <taxon>Oxalobacteraceae</taxon>
        <taxon>Solimicrobium</taxon>
    </lineage>
</organism>
<reference evidence="3 4" key="1">
    <citation type="submission" date="2018-02" db="EMBL/GenBank/DDBJ databases">
        <title>Solimicrobium silvestre gen. nov., sp. nov., isolated from alpine forest soil.</title>
        <authorList>
            <person name="Margesin R."/>
            <person name="Albuquerque L."/>
            <person name="Zhang D.-C."/>
            <person name="Froufe H.J.C."/>
            <person name="Severino R."/>
            <person name="Roxo I."/>
            <person name="Egas C."/>
            <person name="Da Costa M.S."/>
        </authorList>
    </citation>
    <scope>NUCLEOTIDE SEQUENCE [LARGE SCALE GENOMIC DNA]</scope>
    <source>
        <strain evidence="3 4">S20-91</strain>
    </source>
</reference>
<keyword evidence="2" id="KW-0963">Cytoplasm</keyword>
<dbReference type="GO" id="GO:0005737">
    <property type="term" value="C:cytoplasm"/>
    <property type="evidence" value="ECO:0007669"/>
    <property type="project" value="UniProtKB-SubCell"/>
</dbReference>
<evidence type="ECO:0000313" key="3">
    <source>
        <dbReference type="EMBL" id="PRC92481.1"/>
    </source>
</evidence>
<keyword evidence="2" id="KW-0204">Cytolysis</keyword>
<keyword evidence="4" id="KW-1185">Reference proteome</keyword>
<dbReference type="GO" id="GO:0009404">
    <property type="term" value="P:toxin metabolic process"/>
    <property type="evidence" value="ECO:0007669"/>
    <property type="project" value="UniProtKB-UniRule"/>
</dbReference>
<dbReference type="EMBL" id="PUGF01000013">
    <property type="protein sequence ID" value="PRC92481.1"/>
    <property type="molecule type" value="Genomic_DNA"/>
</dbReference>
<dbReference type="GO" id="GO:0031640">
    <property type="term" value="P:killing of cells of another organism"/>
    <property type="evidence" value="ECO:0007669"/>
    <property type="project" value="UniProtKB-KW"/>
</dbReference>
<evidence type="ECO:0000313" key="4">
    <source>
        <dbReference type="Proteomes" id="UP000237839"/>
    </source>
</evidence>
<protein>
    <recommendedName>
        <fullName evidence="2">RTX toxin-activating lysine-acyltransferase</fullName>
        <ecNumber evidence="2">2.3.1.-</ecNumber>
    </recommendedName>
</protein>
<dbReference type="RefSeq" id="WP_165794993.1">
    <property type="nucleotide sequence ID" value="NZ_PUGF01000013.1"/>
</dbReference>
<accession>A0A2S9GXP5</accession>
<sequence>MAVGFDAPSDSLKNRSELFGYALILMRASPAHRDQPLSKLYKIIEAAISHKTIKFYFNEDGNVVACVIWALLAEDVEHRVIQTGEFSLHESEWNEGNSLWIIELLAPFGNMNYVYRALRDSLFLTHQTVRYIRKVGQEVLIKEAVRRPLIVTNSDGI</sequence>
<name>A0A2S9GXP5_9BURK</name>
<dbReference type="Pfam" id="PF02794">
    <property type="entry name" value="HlyC"/>
    <property type="match status" value="1"/>
</dbReference>
<dbReference type="GO" id="GO:0016746">
    <property type="term" value="F:acyltransferase activity"/>
    <property type="evidence" value="ECO:0007669"/>
    <property type="project" value="UniProtKB-UniRule"/>
</dbReference>
<dbReference type="AlphaFoldDB" id="A0A2S9GXP5"/>
<keyword evidence="2 3" id="KW-0808">Transferase</keyword>
<evidence type="ECO:0000256" key="2">
    <source>
        <dbReference type="RuleBase" id="RU368102"/>
    </source>
</evidence>
<dbReference type="EC" id="2.3.1.-" evidence="2"/>
<dbReference type="InterPro" id="IPR003996">
    <property type="entry name" value="RTX_toxin-activating_protC_bac"/>
</dbReference>